<dbReference type="NCBIfam" id="TIGR03715">
    <property type="entry name" value="KxYKxGKxW"/>
    <property type="match status" value="1"/>
</dbReference>
<keyword evidence="6" id="KW-0472">Membrane</keyword>
<feature type="region of interest" description="Disordered" evidence="5">
    <location>
        <begin position="197"/>
        <end position="220"/>
    </location>
</feature>
<dbReference type="InterPro" id="IPR022263">
    <property type="entry name" value="KxYKxGKxW"/>
</dbReference>
<evidence type="ECO:0000313" key="9">
    <source>
        <dbReference type="Proteomes" id="UP001597199"/>
    </source>
</evidence>
<evidence type="ECO:0000313" key="8">
    <source>
        <dbReference type="EMBL" id="MFD1398241.1"/>
    </source>
</evidence>
<dbReference type="Proteomes" id="UP001597199">
    <property type="component" value="Unassembled WGS sequence"/>
</dbReference>
<evidence type="ECO:0000256" key="3">
    <source>
        <dbReference type="ARBA" id="ARBA00022729"/>
    </source>
</evidence>
<dbReference type="Gene3D" id="2.60.40.4300">
    <property type="match status" value="6"/>
</dbReference>
<keyword evidence="6" id="KW-1133">Transmembrane helix</keyword>
<sequence length="2211" mass="229376">MQHRSYRQLNQALTEKKEHFRMYKVGKVWLTAGVSLLFVSLLSAAPQLAVKADTVSDAPQATATTKNAQTAAAATTPAAAAKVVIQAKTITAGTDMAQVVMPVQIENLTAPAWTAKDFDYTQVQADQAGTYRVNISAQGLADLKAANPGVDVTTATVTAGTLTVQKGQAVAATSAATPDTTSSANAASAINTKATTAQASAATPAPQATSAEAGTPTTSNVYANVTTSTDTIGYGSGATSLVVNFSMNAVAGDTFTITIPAGGAVIDNAENAKVTTLTAAQGTTTRSTGKDGSLVVTNHFIAAGSYQQAITMALKSTYNGQASPAPDIGTTTQTGSYSKNDVQQGTFSITQVVNPQAKPTAPTRVNPQTGVVAVLPNQNYVYEFRVNENTGVDSQDKYYSALVNSGVNYGTTITLPVPTGFTLNEALTKRINGFTDGTIITQPGGTGNAIIITAPKGAGQQSWQNPRGYLLVGAYDVAQAAATSTLTASGAATVVQQHSDDPTDTVTYSANAAWTEQLLGANKTGEAAAKVTVNGNSSSTPEQLVLDQDSSDDPANLGRFSFTYQAPAAAKDLTITAAIPNGLAVNQVTVPTLQYSTKGYLPDTTSYAYTLTLQDGTTETGTVAAGGTITSSGVIRQLVLQPNTIEAGATVGDFTLMGHLAATYDDGTAVKVGDQLKTQVTVAQNGSTIGGADFTQTVKEPFAFAGGQVRQDDKSAGAIGGIMQLAGSGDYPHTANTVFEPILYFVLPKDTSIENMATNLTTADDKQGLTTTPGHPTVTQFKADDGRTVVEFDYTGTGESVNTTTYGTGGYITLRNLADALAGTSDGEIYMTSATTTIQPHMYLGKVTDLSLTAGDANAVLLDKQPWSITTVSSVYGAASAQGDEANPTDNASLASTSTKPLTFYVTLANTTGIANGPVGMAVNLPVTGQNGSTYTFNLTGPVALPTGISGTVYYSTNQADLSKEQTQMDLTGYVTADQVTDWSAIRSVYIAVDTLAPNSSTGRLALVGATSLPVSEEIGTEGYLQTGFFAQSLAVMAQQQAASIKIVRESNLTTRVHYVDANGQDQYIILPDLKQNLAEKTDQVFANLPTTAATLSAADQALLPQGYKFVDHQITLYAKDGKTKLATLADNPAVLMSAEAEDGYLQYELQPLSTQLTVQYVDTITGGMVKTDAIKGNVGDTGEYTVQVPAHYVLAAGETATRAYTLTVDATAPLVIKLSHEITHGNVTTTRTIHYVIAGTDQSKAPAATIQTVEWLTSTDQVTGATIATPQAGYAAAVSPTVTGYTPKPSTVAAQDLVAIAQTPTNSTVTVTYTPNDTKLVVQYVDDVTGKEVKFTPYLGKVDEPLTYTVDFTGLTGYRLADGQAAQGTMTLTADEAQNIAVIHLTHELTYGRATTTRTITYRIAGDDQSKAPKAVTQIASWLTTTDQVTGVTVATPQNGYGAVVSPTVKGYTPDLTVIAQLGLAATTEAPKNTEATVLYTPDAALLKVHYVDDVTGKEVKLQTLVGQTDGTITYQADLSDLKGYRLADGQVAGGVYQVLAPTGEVTIHLTHEVNDGTLQTTRTIQYVIAGSDQSKAPAPIAQTVTWHTTTDKVTGETVATPQAGYPEVTSPTVAGYTADTPAVAQQALRATTKLPGDSTVMVTYTPNAATLTLAYLDDVTGKTVATGTVAGTTDAVGSYTADLSRLTGYRLADGQAAQGTVHLPVGGTTVVIHLTHQLAYGQTTTTRTITYQMAGGDPSKAPAPVVQPVLWHTTTDKVTGETVATPQSGYLTVTSPAVSGYTPDQAQVAQLGLGATTTPTNATATVIYSPNPALLTINYVDDVTGQTVKTQTHPGSIDESINYAADLAGLSGYQLAEGQPAQGTYRFNGASGTVTIHLTHQVTYGEITTTRTVIYQMAGGDPSKAPASVVQTVQWLTTTDAATGRTVATPQSGYAAVVTPTRTGYTANLEQVALLSLAPTSAPTAITVHVTYTPDAATLTVRYVDDVTGETVKTQAYAGQTDEPVTYQADLSGLTGYRLADGQAAQATAQLASRANTATVHLTHKLTYGTVTTTRTILYHMAGADQSKAPQAVVQTVTWKTVTDDVTGETVATPQGGYAAVTSPTLAGYTADLKQVAQQGLAATTLVPANATVLVTYTATPAAQAGGTKPAVKAQMPSVKQSTAAGLTAKQAKALPKTGDADASALTVSGLAVLGLLLGLSGWRKRENR</sequence>
<comment type="caution">
    <text evidence="8">The sequence shown here is derived from an EMBL/GenBank/DDBJ whole genome shotgun (WGS) entry which is preliminary data.</text>
</comment>
<keyword evidence="2" id="KW-0964">Secreted</keyword>
<keyword evidence="4" id="KW-0572">Peptidoglycan-anchor</keyword>
<keyword evidence="6" id="KW-0812">Transmembrane</keyword>
<dbReference type="Pfam" id="PF17883">
    <property type="entry name" value="MBG"/>
    <property type="match status" value="1"/>
</dbReference>
<evidence type="ECO:0000256" key="5">
    <source>
        <dbReference type="SAM" id="MobiDB-lite"/>
    </source>
</evidence>
<protein>
    <submittedName>
        <fullName evidence="8">MBG domain-containing protein</fullName>
    </submittedName>
</protein>
<feature type="transmembrane region" description="Helical" evidence="6">
    <location>
        <begin position="2185"/>
        <end position="2205"/>
    </location>
</feature>
<evidence type="ECO:0000259" key="7">
    <source>
        <dbReference type="PROSITE" id="PS50847"/>
    </source>
</evidence>
<dbReference type="InterPro" id="IPR019931">
    <property type="entry name" value="LPXTG_anchor"/>
</dbReference>
<keyword evidence="9" id="KW-1185">Reference proteome</keyword>
<evidence type="ECO:0000256" key="4">
    <source>
        <dbReference type="ARBA" id="ARBA00023088"/>
    </source>
</evidence>
<dbReference type="Pfam" id="PF17965">
    <property type="entry name" value="MucBP_2"/>
    <property type="match status" value="3"/>
</dbReference>
<dbReference type="Pfam" id="PF19258">
    <property type="entry name" value="KxYKxGKxW_sig"/>
    <property type="match status" value="1"/>
</dbReference>
<dbReference type="InterPro" id="IPR041495">
    <property type="entry name" value="Mub_B2"/>
</dbReference>
<organism evidence="8 9">
    <name type="scientific">Lacticaseibacillus suilingensis</name>
    <dbReference type="NCBI Taxonomy" id="2799577"/>
    <lineage>
        <taxon>Bacteria</taxon>
        <taxon>Bacillati</taxon>
        <taxon>Bacillota</taxon>
        <taxon>Bacilli</taxon>
        <taxon>Lactobacillales</taxon>
        <taxon>Lactobacillaceae</taxon>
        <taxon>Lacticaseibacillus</taxon>
    </lineage>
</organism>
<dbReference type="InterPro" id="IPR041558">
    <property type="entry name" value="MucBP_2"/>
</dbReference>
<dbReference type="InterPro" id="IPR041277">
    <property type="entry name" value="MBG_Lactobacillales"/>
</dbReference>
<gene>
    <name evidence="8" type="ORF">ACFQ41_02840</name>
</gene>
<dbReference type="Pfam" id="PF17966">
    <property type="entry name" value="Muc_B2"/>
    <property type="match status" value="6"/>
</dbReference>
<keyword evidence="3" id="KW-0732">Signal</keyword>
<name>A0ABW4BCM0_9LACO</name>
<evidence type="ECO:0000256" key="2">
    <source>
        <dbReference type="ARBA" id="ARBA00022525"/>
    </source>
</evidence>
<evidence type="ECO:0000256" key="6">
    <source>
        <dbReference type="SAM" id="Phobius"/>
    </source>
</evidence>
<proteinExistence type="predicted"/>
<keyword evidence="1" id="KW-0134">Cell wall</keyword>
<evidence type="ECO:0000256" key="1">
    <source>
        <dbReference type="ARBA" id="ARBA00022512"/>
    </source>
</evidence>
<dbReference type="Gene3D" id="3.10.20.320">
    <property type="entry name" value="Putative peptidoglycan bound protein (lpxtg motif)"/>
    <property type="match status" value="6"/>
</dbReference>
<reference evidence="9" key="1">
    <citation type="journal article" date="2019" name="Int. J. Syst. Evol. Microbiol.">
        <title>The Global Catalogue of Microorganisms (GCM) 10K type strain sequencing project: providing services to taxonomists for standard genome sequencing and annotation.</title>
        <authorList>
            <consortium name="The Broad Institute Genomics Platform"/>
            <consortium name="The Broad Institute Genome Sequencing Center for Infectious Disease"/>
            <person name="Wu L."/>
            <person name="Ma J."/>
        </authorList>
    </citation>
    <scope>NUCLEOTIDE SEQUENCE [LARGE SCALE GENOMIC DNA]</scope>
    <source>
        <strain evidence="9">CCM 9110</strain>
    </source>
</reference>
<dbReference type="Pfam" id="PF00746">
    <property type="entry name" value="Gram_pos_anchor"/>
    <property type="match status" value="1"/>
</dbReference>
<dbReference type="PROSITE" id="PS50847">
    <property type="entry name" value="GRAM_POS_ANCHORING"/>
    <property type="match status" value="1"/>
</dbReference>
<dbReference type="EMBL" id="JBHTOA010000016">
    <property type="protein sequence ID" value="MFD1398241.1"/>
    <property type="molecule type" value="Genomic_DNA"/>
</dbReference>
<accession>A0ABW4BCM0</accession>
<dbReference type="NCBIfam" id="TIGR01167">
    <property type="entry name" value="LPXTG_anchor"/>
    <property type="match status" value="1"/>
</dbReference>
<feature type="compositionally biased region" description="Low complexity" evidence="5">
    <location>
        <begin position="197"/>
        <end position="211"/>
    </location>
</feature>
<feature type="domain" description="Gram-positive cocci surface proteins LPxTG" evidence="7">
    <location>
        <begin position="2177"/>
        <end position="2211"/>
    </location>
</feature>
<dbReference type="Gene3D" id="3.10.430.110">
    <property type="match status" value="1"/>
</dbReference>
<dbReference type="RefSeq" id="WP_268886756.1">
    <property type="nucleotide sequence ID" value="NZ_BOLV01000001.1"/>
</dbReference>